<feature type="transmembrane region" description="Helical" evidence="10">
    <location>
        <begin position="12"/>
        <end position="31"/>
    </location>
</feature>
<evidence type="ECO:0000256" key="10">
    <source>
        <dbReference type="SAM" id="Phobius"/>
    </source>
</evidence>
<protein>
    <submittedName>
        <fullName evidence="12">Acyltransferase</fullName>
    </submittedName>
</protein>
<evidence type="ECO:0000256" key="1">
    <source>
        <dbReference type="ARBA" id="ARBA00004651"/>
    </source>
</evidence>
<evidence type="ECO:0000256" key="5">
    <source>
        <dbReference type="ARBA" id="ARBA00022692"/>
    </source>
</evidence>
<keyword evidence="9" id="KW-0175">Coiled coil</keyword>
<dbReference type="Proteomes" id="UP000616608">
    <property type="component" value="Unassembled WGS sequence"/>
</dbReference>
<comment type="similarity">
    <text evidence="2">Belongs to the acyltransferase 3 family.</text>
</comment>
<dbReference type="GO" id="GO:0009103">
    <property type="term" value="P:lipopolysaccharide biosynthetic process"/>
    <property type="evidence" value="ECO:0007669"/>
    <property type="project" value="TreeGrafter"/>
</dbReference>
<evidence type="ECO:0000256" key="8">
    <source>
        <dbReference type="ARBA" id="ARBA00023315"/>
    </source>
</evidence>
<keyword evidence="13" id="KW-1185">Reference proteome</keyword>
<feature type="domain" description="Acyltransferase 3" evidence="11">
    <location>
        <begin position="13"/>
        <end position="345"/>
    </location>
</feature>
<keyword evidence="5 10" id="KW-0812">Transmembrane</keyword>
<feature type="transmembrane region" description="Helical" evidence="10">
    <location>
        <begin position="381"/>
        <end position="400"/>
    </location>
</feature>
<feature type="transmembrane region" description="Helical" evidence="10">
    <location>
        <begin position="176"/>
        <end position="194"/>
    </location>
</feature>
<feature type="transmembrane region" description="Helical" evidence="10">
    <location>
        <begin position="209"/>
        <end position="227"/>
    </location>
</feature>
<feature type="transmembrane region" description="Helical" evidence="10">
    <location>
        <begin position="307"/>
        <end position="328"/>
    </location>
</feature>
<dbReference type="PANTHER" id="PTHR23028:SF53">
    <property type="entry name" value="ACYL_TRANSF_3 DOMAIN-CONTAINING PROTEIN"/>
    <property type="match status" value="1"/>
</dbReference>
<gene>
    <name evidence="12" type="ORF">GCM10007425_23200</name>
</gene>
<dbReference type="InterPro" id="IPR050879">
    <property type="entry name" value="Acyltransferase_3"/>
</dbReference>
<dbReference type="GO" id="GO:0016747">
    <property type="term" value="F:acyltransferase activity, transferring groups other than amino-acyl groups"/>
    <property type="evidence" value="ECO:0007669"/>
    <property type="project" value="InterPro"/>
</dbReference>
<sequence>MVQKNKLKRRYISSLDGLRAISIIGVLFYHLSFPFAVGGYLGVTVFFVLSGYLITDLLLYEYETTQRINLKQFWIRRFKRLLPALFTMLFLLVIWITLFQREFLTGLREDVLASIFYVSNWWYVAQEQSYFTKFSAPSPLQHMWSLAVEEQFYIIWPLLIVAGFVFFTTRMRLLRPMAILTVLSALAMAIGFTANEDPSRLYYGTDTRAFSLIIGAMLAVVWPSAKMTKSISPAMRNKLDWIGISALLLLGVMFLTMKEDSAFLYRGGMLLASIITAIIIAVITLPSSRLATALSFKPFVWLGKRSYGLYLWHFPIIILMGGGIADTPLTSKEMWYAVGLAIILTELSWHLIEQPIKKASFKKLKKWRWTPIKTWSLTRKVTFFTSLALLTIFIGGLVWAKSQQQATEELKAHLQQAEQQMKQNQQTIDEKKATEEKKTIQNKAPSAVTAIGDSVMMSAAESMKNTIPNLYVDAVKGRQPSEAITLLQQLNEQQQLGDIIVIGLGANGAFSEQDMATLLDVIGTERTIFLINTNVNRYWKEQVNTLFSTTTQQHNNVRLIDWDTLSRQRPNIFYEDQIHPNQEGSLYYANVIKEAVDKVTK</sequence>
<dbReference type="SUPFAM" id="SSF52266">
    <property type="entry name" value="SGNH hydrolase"/>
    <property type="match status" value="1"/>
</dbReference>
<dbReference type="PANTHER" id="PTHR23028">
    <property type="entry name" value="ACETYLTRANSFERASE"/>
    <property type="match status" value="1"/>
</dbReference>
<evidence type="ECO:0000256" key="4">
    <source>
        <dbReference type="ARBA" id="ARBA00022679"/>
    </source>
</evidence>
<organism evidence="12 13">
    <name type="scientific">Lysinibacillus alkalisoli</name>
    <dbReference type="NCBI Taxonomy" id="1911548"/>
    <lineage>
        <taxon>Bacteria</taxon>
        <taxon>Bacillati</taxon>
        <taxon>Bacillota</taxon>
        <taxon>Bacilli</taxon>
        <taxon>Bacillales</taxon>
        <taxon>Bacillaceae</taxon>
        <taxon>Lysinibacillus</taxon>
    </lineage>
</organism>
<comment type="caution">
    <text evidence="12">The sequence shown here is derived from an EMBL/GenBank/DDBJ whole genome shotgun (WGS) entry which is preliminary data.</text>
</comment>
<dbReference type="InterPro" id="IPR036514">
    <property type="entry name" value="SGNH_hydro_sf"/>
</dbReference>
<proteinExistence type="inferred from homology"/>
<feature type="coiled-coil region" evidence="9">
    <location>
        <begin position="400"/>
        <end position="437"/>
    </location>
</feature>
<keyword evidence="3" id="KW-1003">Cell membrane</keyword>
<dbReference type="Gene3D" id="3.40.50.1110">
    <property type="entry name" value="SGNH hydrolase"/>
    <property type="match status" value="1"/>
</dbReference>
<evidence type="ECO:0000256" key="9">
    <source>
        <dbReference type="SAM" id="Coils"/>
    </source>
</evidence>
<evidence type="ECO:0000256" key="6">
    <source>
        <dbReference type="ARBA" id="ARBA00022989"/>
    </source>
</evidence>
<evidence type="ECO:0000256" key="2">
    <source>
        <dbReference type="ARBA" id="ARBA00007400"/>
    </source>
</evidence>
<feature type="transmembrane region" description="Helical" evidence="10">
    <location>
        <begin position="334"/>
        <end position="352"/>
    </location>
</feature>
<keyword evidence="8 12" id="KW-0012">Acyltransferase</keyword>
<keyword evidence="4" id="KW-0808">Transferase</keyword>
<dbReference type="AlphaFoldDB" id="A0A917G837"/>
<evidence type="ECO:0000313" key="12">
    <source>
        <dbReference type="EMBL" id="GGG27947.1"/>
    </source>
</evidence>
<accession>A0A917G837</accession>
<keyword evidence="7 10" id="KW-0472">Membrane</keyword>
<dbReference type="Pfam" id="PF01757">
    <property type="entry name" value="Acyl_transf_3"/>
    <property type="match status" value="1"/>
</dbReference>
<dbReference type="InterPro" id="IPR002656">
    <property type="entry name" value="Acyl_transf_3_dom"/>
</dbReference>
<evidence type="ECO:0000259" key="11">
    <source>
        <dbReference type="Pfam" id="PF01757"/>
    </source>
</evidence>
<feature type="transmembrane region" description="Helical" evidence="10">
    <location>
        <begin position="239"/>
        <end position="257"/>
    </location>
</feature>
<feature type="transmembrane region" description="Helical" evidence="10">
    <location>
        <begin position="81"/>
        <end position="99"/>
    </location>
</feature>
<dbReference type="EMBL" id="BMJT01000007">
    <property type="protein sequence ID" value="GGG27947.1"/>
    <property type="molecule type" value="Genomic_DNA"/>
</dbReference>
<feature type="transmembrane region" description="Helical" evidence="10">
    <location>
        <begin position="37"/>
        <end position="60"/>
    </location>
</feature>
<evidence type="ECO:0000256" key="7">
    <source>
        <dbReference type="ARBA" id="ARBA00023136"/>
    </source>
</evidence>
<keyword evidence="6 10" id="KW-1133">Transmembrane helix</keyword>
<evidence type="ECO:0000313" key="13">
    <source>
        <dbReference type="Proteomes" id="UP000616608"/>
    </source>
</evidence>
<reference evidence="12" key="2">
    <citation type="submission" date="2020-09" db="EMBL/GenBank/DDBJ databases">
        <authorList>
            <person name="Sun Q."/>
            <person name="Zhou Y."/>
        </authorList>
    </citation>
    <scope>NUCLEOTIDE SEQUENCE</scope>
    <source>
        <strain evidence="12">CGMCC 1.15760</strain>
    </source>
</reference>
<evidence type="ECO:0000256" key="3">
    <source>
        <dbReference type="ARBA" id="ARBA00022475"/>
    </source>
</evidence>
<feature type="transmembrane region" description="Helical" evidence="10">
    <location>
        <begin position="152"/>
        <end position="169"/>
    </location>
</feature>
<reference evidence="12" key="1">
    <citation type="journal article" date="2014" name="Int. J. Syst. Evol. Microbiol.">
        <title>Complete genome sequence of Corynebacterium casei LMG S-19264T (=DSM 44701T), isolated from a smear-ripened cheese.</title>
        <authorList>
            <consortium name="US DOE Joint Genome Institute (JGI-PGF)"/>
            <person name="Walter F."/>
            <person name="Albersmeier A."/>
            <person name="Kalinowski J."/>
            <person name="Ruckert C."/>
        </authorList>
    </citation>
    <scope>NUCLEOTIDE SEQUENCE</scope>
    <source>
        <strain evidence="12">CGMCC 1.15760</strain>
    </source>
</reference>
<comment type="subcellular location">
    <subcellularLocation>
        <location evidence="1">Cell membrane</location>
        <topology evidence="1">Multi-pass membrane protein</topology>
    </subcellularLocation>
</comment>
<feature type="transmembrane region" description="Helical" evidence="10">
    <location>
        <begin position="263"/>
        <end position="286"/>
    </location>
</feature>
<name>A0A917G837_9BACI</name>
<dbReference type="GO" id="GO:0005886">
    <property type="term" value="C:plasma membrane"/>
    <property type="evidence" value="ECO:0007669"/>
    <property type="project" value="UniProtKB-SubCell"/>
</dbReference>